<dbReference type="AlphaFoldDB" id="A0A286AL58"/>
<reference evidence="2 3" key="1">
    <citation type="submission" date="2017-09" db="EMBL/GenBank/DDBJ databases">
        <authorList>
            <person name="Ehlers B."/>
            <person name="Leendertz F.H."/>
        </authorList>
    </citation>
    <scope>NUCLEOTIDE SEQUENCE [LARGE SCALE GENOMIC DNA]</scope>
    <source>
        <strain evidence="2 3">Nm42</strain>
    </source>
</reference>
<evidence type="ECO:0000256" key="1">
    <source>
        <dbReference type="SAM" id="Phobius"/>
    </source>
</evidence>
<gene>
    <name evidence="2" type="ORF">SAMN06297164_3534</name>
</gene>
<sequence>MTEDPREINFWYTLKQDKGNALRSETVCIISNNQWIIYLVLAPILITLAFFSAFFFSIFFTLFLFGGITIGLWILWLRRKLRKSNRAQSLEGKYVV</sequence>
<proteinExistence type="predicted"/>
<feature type="transmembrane region" description="Helical" evidence="1">
    <location>
        <begin position="35"/>
        <end position="52"/>
    </location>
</feature>
<name>A0A286AL58_9PROT</name>
<keyword evidence="1" id="KW-0472">Membrane</keyword>
<feature type="transmembrane region" description="Helical" evidence="1">
    <location>
        <begin position="58"/>
        <end position="77"/>
    </location>
</feature>
<evidence type="ECO:0000313" key="3">
    <source>
        <dbReference type="Proteomes" id="UP000219335"/>
    </source>
</evidence>
<dbReference type="EMBL" id="OCMU01000004">
    <property type="protein sequence ID" value="SOD22633.1"/>
    <property type="molecule type" value="Genomic_DNA"/>
</dbReference>
<protein>
    <submittedName>
        <fullName evidence="2">Uncharacterized protein</fullName>
    </submittedName>
</protein>
<keyword evidence="1" id="KW-0812">Transmembrane</keyword>
<keyword evidence="1" id="KW-1133">Transmembrane helix</keyword>
<evidence type="ECO:0000313" key="2">
    <source>
        <dbReference type="EMBL" id="SOD22633.1"/>
    </source>
</evidence>
<dbReference type="Proteomes" id="UP000219335">
    <property type="component" value="Unassembled WGS sequence"/>
</dbReference>
<accession>A0A286AL58</accession>
<organism evidence="2 3">
    <name type="scientific">Nitrosomonas ureae</name>
    <dbReference type="NCBI Taxonomy" id="44577"/>
    <lineage>
        <taxon>Bacteria</taxon>
        <taxon>Pseudomonadati</taxon>
        <taxon>Pseudomonadota</taxon>
        <taxon>Betaproteobacteria</taxon>
        <taxon>Nitrosomonadales</taxon>
        <taxon>Nitrosomonadaceae</taxon>
        <taxon>Nitrosomonas</taxon>
    </lineage>
</organism>